<proteinExistence type="predicted"/>
<dbReference type="InterPro" id="IPR004156">
    <property type="entry name" value="OATP"/>
</dbReference>
<evidence type="ECO:0000256" key="3">
    <source>
        <dbReference type="SAM" id="Phobius"/>
    </source>
</evidence>
<feature type="compositionally biased region" description="Basic residues" evidence="2">
    <location>
        <begin position="156"/>
        <end position="177"/>
    </location>
</feature>
<evidence type="ECO:0000256" key="2">
    <source>
        <dbReference type="SAM" id="MobiDB-lite"/>
    </source>
</evidence>
<feature type="transmembrane region" description="Helical" evidence="3">
    <location>
        <begin position="253"/>
        <end position="274"/>
    </location>
</feature>
<accession>A0AA88Y558</accession>
<feature type="transmembrane region" description="Helical" evidence="3">
    <location>
        <begin position="22"/>
        <end position="48"/>
    </location>
</feature>
<dbReference type="InterPro" id="IPR036259">
    <property type="entry name" value="MFS_trans_sf"/>
</dbReference>
<reference evidence="4" key="1">
    <citation type="submission" date="2019-08" db="EMBL/GenBank/DDBJ databases">
        <title>The improved chromosome-level genome for the pearl oyster Pinctada fucata martensii using PacBio sequencing and Hi-C.</title>
        <authorList>
            <person name="Zheng Z."/>
        </authorList>
    </citation>
    <scope>NUCLEOTIDE SEQUENCE</scope>
    <source>
        <strain evidence="4">ZZ-2019</strain>
        <tissue evidence="4">Adductor muscle</tissue>
    </source>
</reference>
<dbReference type="AlphaFoldDB" id="A0AA88Y558"/>
<keyword evidence="1" id="KW-1015">Disulfide bond</keyword>
<dbReference type="GO" id="GO:0016323">
    <property type="term" value="C:basolateral plasma membrane"/>
    <property type="evidence" value="ECO:0007669"/>
    <property type="project" value="TreeGrafter"/>
</dbReference>
<organism evidence="4 5">
    <name type="scientific">Pinctada imbricata</name>
    <name type="common">Atlantic pearl-oyster</name>
    <name type="synonym">Pinctada martensii</name>
    <dbReference type="NCBI Taxonomy" id="66713"/>
    <lineage>
        <taxon>Eukaryota</taxon>
        <taxon>Metazoa</taxon>
        <taxon>Spiralia</taxon>
        <taxon>Lophotrochozoa</taxon>
        <taxon>Mollusca</taxon>
        <taxon>Bivalvia</taxon>
        <taxon>Autobranchia</taxon>
        <taxon>Pteriomorphia</taxon>
        <taxon>Pterioida</taxon>
        <taxon>Pterioidea</taxon>
        <taxon>Pteriidae</taxon>
        <taxon>Pinctada</taxon>
    </lineage>
</organism>
<dbReference type="Gene3D" id="1.20.1250.20">
    <property type="entry name" value="MFS general substrate transporter like domains"/>
    <property type="match status" value="1"/>
</dbReference>
<evidence type="ECO:0000256" key="1">
    <source>
        <dbReference type="ARBA" id="ARBA00023157"/>
    </source>
</evidence>
<dbReference type="PANTHER" id="PTHR11388:SF100">
    <property type="entry name" value="SOLUTE CARRIER ORGANIC ANION TRANSPORTER FAMILY MEMBER 4A1"/>
    <property type="match status" value="1"/>
</dbReference>
<protein>
    <submittedName>
        <fullName evidence="4">Uncharacterized protein</fullName>
    </submittedName>
</protein>
<dbReference type="Pfam" id="PF03137">
    <property type="entry name" value="OATP"/>
    <property type="match status" value="2"/>
</dbReference>
<feature type="region of interest" description="Disordered" evidence="2">
    <location>
        <begin position="149"/>
        <end position="177"/>
    </location>
</feature>
<keyword evidence="3" id="KW-0812">Transmembrane</keyword>
<feature type="transmembrane region" description="Helical" evidence="3">
    <location>
        <begin position="68"/>
        <end position="90"/>
    </location>
</feature>
<dbReference type="Proteomes" id="UP001186944">
    <property type="component" value="Unassembled WGS sequence"/>
</dbReference>
<comment type="caution">
    <text evidence="4">The sequence shown here is derived from an EMBL/GenBank/DDBJ whole genome shotgun (WGS) entry which is preliminary data.</text>
</comment>
<evidence type="ECO:0000313" key="5">
    <source>
        <dbReference type="Proteomes" id="UP001186944"/>
    </source>
</evidence>
<dbReference type="PANTHER" id="PTHR11388">
    <property type="entry name" value="ORGANIC ANION TRANSPORTER"/>
    <property type="match status" value="1"/>
</dbReference>
<dbReference type="GO" id="GO:0043252">
    <property type="term" value="P:sodium-independent organic anion transport"/>
    <property type="evidence" value="ECO:0007669"/>
    <property type="project" value="TreeGrafter"/>
</dbReference>
<evidence type="ECO:0000313" key="4">
    <source>
        <dbReference type="EMBL" id="KAK3095577.1"/>
    </source>
</evidence>
<keyword evidence="5" id="KW-1185">Reference proteome</keyword>
<name>A0AA88Y558_PINIB</name>
<gene>
    <name evidence="4" type="ORF">FSP39_016276</name>
</gene>
<dbReference type="GO" id="GO:0015347">
    <property type="term" value="F:sodium-independent organic anion transmembrane transporter activity"/>
    <property type="evidence" value="ECO:0007669"/>
    <property type="project" value="TreeGrafter"/>
</dbReference>
<keyword evidence="3" id="KW-1133">Transmembrane helix</keyword>
<dbReference type="EMBL" id="VSWD01000008">
    <property type="protein sequence ID" value="KAK3095577.1"/>
    <property type="molecule type" value="Genomic_DNA"/>
</dbReference>
<sequence>MFTLAVTYVDENSKTRDSAFNIGLVLSAAAIGAAVGFIVGGQTLNIFVDIDKVDSSSVPLKQSDPQWVGAWWIGIVAGICLFFLIAFPFLSYPKRLPHFDEIQYEKKSEAHGNATQEMLLEGGIITSIKEIAKGILCVEGIFNNTRLQHSQQNHPMQKHRAVKHRKRRKRDKERHRTTQNIKHKGLHINQRDQWATGAELGRPSATEIAEGYILGPVVFGAILDSSCNVWQDTCGAKGNCWIYSEWSLRVKVMIWWICCKLIGGTALFIAYHVYKPPSGSNSNTKEHMEVKDNYSLSTDLGDQDQSNGHFTKL</sequence>
<keyword evidence="3" id="KW-0472">Membrane</keyword>
<dbReference type="SUPFAM" id="SSF103473">
    <property type="entry name" value="MFS general substrate transporter"/>
    <property type="match status" value="1"/>
</dbReference>